<gene>
    <name evidence="1" type="ORF">LOK49_LG13G00279</name>
</gene>
<evidence type="ECO:0000313" key="1">
    <source>
        <dbReference type="EMBL" id="KAI7988629.1"/>
    </source>
</evidence>
<keyword evidence="1" id="KW-0808">Transferase</keyword>
<keyword evidence="1" id="KW-0418">Kinase</keyword>
<reference evidence="1 2" key="1">
    <citation type="journal article" date="2022" name="Plant J.">
        <title>Chromosome-level genome of Camellia lanceoleosa provides a valuable resource for understanding genome evolution and self-incompatibility.</title>
        <authorList>
            <person name="Gong W."/>
            <person name="Xiao S."/>
            <person name="Wang L."/>
            <person name="Liao Z."/>
            <person name="Chang Y."/>
            <person name="Mo W."/>
            <person name="Hu G."/>
            <person name="Li W."/>
            <person name="Zhao G."/>
            <person name="Zhu H."/>
            <person name="Hu X."/>
            <person name="Ji K."/>
            <person name="Xiang X."/>
            <person name="Song Q."/>
            <person name="Yuan D."/>
            <person name="Jin S."/>
            <person name="Zhang L."/>
        </authorList>
    </citation>
    <scope>NUCLEOTIDE SEQUENCE [LARGE SCALE GENOMIC DNA]</scope>
    <source>
        <strain evidence="1">SQ_2022a</strain>
    </source>
</reference>
<proteinExistence type="predicted"/>
<comment type="caution">
    <text evidence="1">The sequence shown here is derived from an EMBL/GenBank/DDBJ whole genome shotgun (WGS) entry which is preliminary data.</text>
</comment>
<dbReference type="EMBL" id="CM045771">
    <property type="protein sequence ID" value="KAI7988629.1"/>
    <property type="molecule type" value="Genomic_DNA"/>
</dbReference>
<accession>A0ACC0FIV0</accession>
<sequence>MGAVKIWNAMEVAEEARENSSSEILSSSLTVDHTLSLPQMTPRIIELCKDLFKKWSELDNSHFSVKTVSGGITNLLLKVSVREENGNIVNMTVRLYGPNTEYVINRERELQAIRYLSAAGFGAKLLGVFGNGMVQSFINARTLTPPDMRKPKLAAEIAKQLRKFHQVEIPGSKEPQLWNDAFKFFQKASTLTFHDSEKQRIYETISFESIHAEVFELKELTGHLDAPVVFAHNDLLSGNLMLNDEEEKLYFIDFEYGSYNYRGFDIGNHFNEYAGYDCDYSLYPSKEEQYHFFRHYLDPEKAHEVSDKDLEALYIETNTYMLASHLYWALWALIQAKMSPIDFDYLGYFFLRYNEYKKQKEMCFSLAQSYLSRSRVG</sequence>
<organism evidence="1 2">
    <name type="scientific">Camellia lanceoleosa</name>
    <dbReference type="NCBI Taxonomy" id="1840588"/>
    <lineage>
        <taxon>Eukaryota</taxon>
        <taxon>Viridiplantae</taxon>
        <taxon>Streptophyta</taxon>
        <taxon>Embryophyta</taxon>
        <taxon>Tracheophyta</taxon>
        <taxon>Spermatophyta</taxon>
        <taxon>Magnoliopsida</taxon>
        <taxon>eudicotyledons</taxon>
        <taxon>Gunneridae</taxon>
        <taxon>Pentapetalae</taxon>
        <taxon>asterids</taxon>
        <taxon>Ericales</taxon>
        <taxon>Theaceae</taxon>
        <taxon>Camellia</taxon>
    </lineage>
</organism>
<name>A0ACC0FIV0_9ERIC</name>
<dbReference type="Proteomes" id="UP001060215">
    <property type="component" value="Chromosome 14"/>
</dbReference>
<evidence type="ECO:0000313" key="2">
    <source>
        <dbReference type="Proteomes" id="UP001060215"/>
    </source>
</evidence>
<protein>
    <submittedName>
        <fullName evidence="1">Ethanolamine kinase</fullName>
    </submittedName>
</protein>
<keyword evidence="2" id="KW-1185">Reference proteome</keyword>